<keyword evidence="2" id="KW-1185">Reference proteome</keyword>
<organism evidence="1 2">
    <name type="scientific">Seminavis robusta</name>
    <dbReference type="NCBI Taxonomy" id="568900"/>
    <lineage>
        <taxon>Eukaryota</taxon>
        <taxon>Sar</taxon>
        <taxon>Stramenopiles</taxon>
        <taxon>Ochrophyta</taxon>
        <taxon>Bacillariophyta</taxon>
        <taxon>Bacillariophyceae</taxon>
        <taxon>Bacillariophycidae</taxon>
        <taxon>Naviculales</taxon>
        <taxon>Naviculaceae</taxon>
        <taxon>Seminavis</taxon>
    </lineage>
</organism>
<dbReference type="EMBL" id="CAICTM010000791">
    <property type="protein sequence ID" value="CAB9516570.1"/>
    <property type="molecule type" value="Genomic_DNA"/>
</dbReference>
<protein>
    <submittedName>
        <fullName evidence="1">Uncharacterized protein</fullName>
    </submittedName>
</protein>
<name>A0A9N8E9Z8_9STRA</name>
<dbReference type="Proteomes" id="UP001153069">
    <property type="component" value="Unassembled WGS sequence"/>
</dbReference>
<evidence type="ECO:0000313" key="1">
    <source>
        <dbReference type="EMBL" id="CAB9516570.1"/>
    </source>
</evidence>
<dbReference type="AlphaFoldDB" id="A0A9N8E9Z8"/>
<proteinExistence type="predicted"/>
<sequence length="149" mass="16419">MLVELGDAISTASTLPSEDATSTDFTVKVIFGVDGVNRQTRRFLLHHLINDKSGKVSLETLGSLFMEATGKILPRPLYYTDCDGDVAAVSTPRELHDAIAQCLDKKRLLLFEKEPKVQENQTYEPTAAAKLSELMNAAPGVQWRSLRPS</sequence>
<evidence type="ECO:0000313" key="2">
    <source>
        <dbReference type="Proteomes" id="UP001153069"/>
    </source>
</evidence>
<comment type="caution">
    <text evidence="1">The sequence shown here is derived from an EMBL/GenBank/DDBJ whole genome shotgun (WGS) entry which is preliminary data.</text>
</comment>
<gene>
    <name evidence="1" type="ORF">SEMRO_792_G203140.1</name>
</gene>
<accession>A0A9N8E9Z8</accession>
<reference evidence="1" key="1">
    <citation type="submission" date="2020-06" db="EMBL/GenBank/DDBJ databases">
        <authorList>
            <consortium name="Plant Systems Biology data submission"/>
        </authorList>
    </citation>
    <scope>NUCLEOTIDE SEQUENCE</scope>
    <source>
        <strain evidence="1">D6</strain>
    </source>
</reference>